<keyword evidence="2" id="KW-0238">DNA-binding</keyword>
<keyword evidence="7" id="KW-1185">Reference proteome</keyword>
<dbReference type="InterPro" id="IPR011711">
    <property type="entry name" value="GntR_C"/>
</dbReference>
<evidence type="ECO:0000259" key="5">
    <source>
        <dbReference type="PROSITE" id="PS50949"/>
    </source>
</evidence>
<dbReference type="SMART" id="SM00895">
    <property type="entry name" value="FCD"/>
    <property type="match status" value="1"/>
</dbReference>
<comment type="caution">
    <text evidence="6">The sequence shown here is derived from an EMBL/GenBank/DDBJ whole genome shotgun (WGS) entry which is preliminary data.</text>
</comment>
<evidence type="ECO:0000256" key="1">
    <source>
        <dbReference type="ARBA" id="ARBA00023015"/>
    </source>
</evidence>
<evidence type="ECO:0000313" key="7">
    <source>
        <dbReference type="Proteomes" id="UP000048984"/>
    </source>
</evidence>
<name>A0A0P6WJT9_9HYPH</name>
<dbReference type="InterPro" id="IPR036390">
    <property type="entry name" value="WH_DNA-bd_sf"/>
</dbReference>
<dbReference type="Proteomes" id="UP000048984">
    <property type="component" value="Unassembled WGS sequence"/>
</dbReference>
<dbReference type="PANTHER" id="PTHR43537:SF53">
    <property type="entry name" value="HTH-TYPE TRANSCRIPTIONAL REPRESSOR NANR"/>
    <property type="match status" value="1"/>
</dbReference>
<evidence type="ECO:0000256" key="4">
    <source>
        <dbReference type="SAM" id="MobiDB-lite"/>
    </source>
</evidence>
<dbReference type="InterPro" id="IPR008920">
    <property type="entry name" value="TF_FadR/GntR_C"/>
</dbReference>
<dbReference type="Pfam" id="PF07729">
    <property type="entry name" value="FCD"/>
    <property type="match status" value="1"/>
</dbReference>
<dbReference type="Pfam" id="PF00392">
    <property type="entry name" value="GntR"/>
    <property type="match status" value="1"/>
</dbReference>
<evidence type="ECO:0000256" key="3">
    <source>
        <dbReference type="ARBA" id="ARBA00023163"/>
    </source>
</evidence>
<protein>
    <recommendedName>
        <fullName evidence="5">HTH gntR-type domain-containing protein</fullName>
    </recommendedName>
</protein>
<dbReference type="SUPFAM" id="SSF48008">
    <property type="entry name" value="GntR ligand-binding domain-like"/>
    <property type="match status" value="1"/>
</dbReference>
<evidence type="ECO:0000256" key="2">
    <source>
        <dbReference type="ARBA" id="ARBA00023125"/>
    </source>
</evidence>
<evidence type="ECO:0000313" key="6">
    <source>
        <dbReference type="EMBL" id="KPL55028.1"/>
    </source>
</evidence>
<dbReference type="GO" id="GO:0003700">
    <property type="term" value="F:DNA-binding transcription factor activity"/>
    <property type="evidence" value="ECO:0007669"/>
    <property type="project" value="InterPro"/>
</dbReference>
<dbReference type="PANTHER" id="PTHR43537">
    <property type="entry name" value="TRANSCRIPTIONAL REGULATOR, GNTR FAMILY"/>
    <property type="match status" value="1"/>
</dbReference>
<dbReference type="Gene3D" id="1.10.10.10">
    <property type="entry name" value="Winged helix-like DNA-binding domain superfamily/Winged helix DNA-binding domain"/>
    <property type="match status" value="1"/>
</dbReference>
<dbReference type="EMBL" id="LJYW01000001">
    <property type="protein sequence ID" value="KPL55028.1"/>
    <property type="molecule type" value="Genomic_DNA"/>
</dbReference>
<gene>
    <name evidence="6" type="ORF">ABB55_24700</name>
</gene>
<keyword evidence="1" id="KW-0805">Transcription regulation</keyword>
<dbReference type="STRING" id="665126.ABB55_24700"/>
<dbReference type="AlphaFoldDB" id="A0A0P6WJT9"/>
<reference evidence="6 7" key="2">
    <citation type="submission" date="2015-10" db="EMBL/GenBank/DDBJ databases">
        <title>Draft Genome Sequence of Prosthecomicrobium hirschii ATCC 27832.</title>
        <authorList>
            <person name="Daniel J."/>
            <person name="Givan S.A."/>
            <person name="Brun Y.V."/>
            <person name="Brown P.J."/>
        </authorList>
    </citation>
    <scope>NUCLEOTIDE SEQUENCE [LARGE SCALE GENOMIC DNA]</scope>
    <source>
        <strain evidence="6 7">16</strain>
    </source>
</reference>
<keyword evidence="3" id="KW-0804">Transcription</keyword>
<organism evidence="6 7">
    <name type="scientific">Prosthecodimorpha hirschii</name>
    <dbReference type="NCBI Taxonomy" id="665126"/>
    <lineage>
        <taxon>Bacteria</taxon>
        <taxon>Pseudomonadati</taxon>
        <taxon>Pseudomonadota</taxon>
        <taxon>Alphaproteobacteria</taxon>
        <taxon>Hyphomicrobiales</taxon>
        <taxon>Ancalomicrobiaceae</taxon>
        <taxon>Prosthecodimorpha</taxon>
    </lineage>
</organism>
<feature type="compositionally biased region" description="Low complexity" evidence="4">
    <location>
        <begin position="7"/>
        <end position="16"/>
    </location>
</feature>
<dbReference type="SMART" id="SM00345">
    <property type="entry name" value="HTH_GNTR"/>
    <property type="match status" value="1"/>
</dbReference>
<dbReference type="InterPro" id="IPR000524">
    <property type="entry name" value="Tscrpt_reg_HTH_GntR"/>
</dbReference>
<accession>A0A0P6WJT9</accession>
<dbReference type="PROSITE" id="PS50949">
    <property type="entry name" value="HTH_GNTR"/>
    <property type="match status" value="1"/>
</dbReference>
<dbReference type="SUPFAM" id="SSF46785">
    <property type="entry name" value="Winged helix' DNA-binding domain"/>
    <property type="match status" value="1"/>
</dbReference>
<proteinExistence type="predicted"/>
<feature type="region of interest" description="Disordered" evidence="4">
    <location>
        <begin position="1"/>
        <end position="22"/>
    </location>
</feature>
<sequence>MSKPRSAALAPDSAAEAGDDRGLPEDAIYEQIHHAVARQDLAPGTRLREEELRRIFNVSRTRIRNVLTRLAYAGVVTLEPNRGASVARPTPKEAHDNFIARRAVEEAIVRLAAARVTPADLARLEANIDAECAARQAGDQTAMVWLSGEFHTLLAEIAGNTILARILRDLITREALVIATYERQGKPSCSHEEHSAILAALQRRDADTAARLMLEHLGNVEDRLYFDPPERDTDLSRIFGRLEKGGAG</sequence>
<dbReference type="RefSeq" id="WP_054361195.1">
    <property type="nucleotide sequence ID" value="NZ_LJYW01000001.1"/>
</dbReference>
<reference evidence="6 7" key="1">
    <citation type="submission" date="2015-09" db="EMBL/GenBank/DDBJ databases">
        <authorList>
            <person name="Jackson K.R."/>
            <person name="Lunt B.L."/>
            <person name="Fisher J.N.B."/>
            <person name="Gardner A.V."/>
            <person name="Bailey M.E."/>
            <person name="Deus L.M."/>
            <person name="Earl A.S."/>
            <person name="Gibby P.D."/>
            <person name="Hartmann K.A."/>
            <person name="Liu J.E."/>
            <person name="Manci A.M."/>
            <person name="Nielsen D.A."/>
            <person name="Solomon M.B."/>
            <person name="Breakwell D.P."/>
            <person name="Burnett S.H."/>
            <person name="Grose J.H."/>
        </authorList>
    </citation>
    <scope>NUCLEOTIDE SEQUENCE [LARGE SCALE GENOMIC DNA]</scope>
    <source>
        <strain evidence="6 7">16</strain>
    </source>
</reference>
<dbReference type="Gene3D" id="1.20.120.530">
    <property type="entry name" value="GntR ligand-binding domain-like"/>
    <property type="match status" value="1"/>
</dbReference>
<dbReference type="InterPro" id="IPR036388">
    <property type="entry name" value="WH-like_DNA-bd_sf"/>
</dbReference>
<dbReference type="GO" id="GO:0003677">
    <property type="term" value="F:DNA binding"/>
    <property type="evidence" value="ECO:0007669"/>
    <property type="project" value="UniProtKB-KW"/>
</dbReference>
<feature type="domain" description="HTH gntR-type" evidence="5">
    <location>
        <begin position="22"/>
        <end position="89"/>
    </location>
</feature>